<proteinExistence type="predicted"/>
<dbReference type="Proteomes" id="UP000005220">
    <property type="component" value="Chromosome 3"/>
</dbReference>
<keyword evidence="3" id="KW-1185">Reference proteome</keyword>
<accession>H2ASW7</accession>
<dbReference type="eggNOG" id="ENOG502S01Z">
    <property type="taxonomic scope" value="Eukaryota"/>
</dbReference>
<keyword evidence="1" id="KW-0175">Coiled coil</keyword>
<evidence type="ECO:0000256" key="1">
    <source>
        <dbReference type="SAM" id="Coils"/>
    </source>
</evidence>
<dbReference type="HOGENOM" id="CLU_042193_0_0_1"/>
<dbReference type="KEGG" id="kaf:KAFR_0C04760"/>
<dbReference type="AlphaFoldDB" id="H2ASW7"/>
<name>H2ASW7_KAZAF</name>
<organism evidence="2 3">
    <name type="scientific">Kazachstania africana (strain ATCC 22294 / BCRC 22015 / CBS 2517 / CECT 1963 / NBRC 1671 / NRRL Y-8276)</name>
    <name type="common">Yeast</name>
    <name type="synonym">Kluyveromyces africanus</name>
    <dbReference type="NCBI Taxonomy" id="1071382"/>
    <lineage>
        <taxon>Eukaryota</taxon>
        <taxon>Fungi</taxon>
        <taxon>Dikarya</taxon>
        <taxon>Ascomycota</taxon>
        <taxon>Saccharomycotina</taxon>
        <taxon>Saccharomycetes</taxon>
        <taxon>Saccharomycetales</taxon>
        <taxon>Saccharomycetaceae</taxon>
        <taxon>Kazachstania</taxon>
    </lineage>
</organism>
<gene>
    <name evidence="2" type="primary">KAFR0C04760</name>
    <name evidence="2" type="ORF">KAFR_0C04760</name>
</gene>
<evidence type="ECO:0000313" key="3">
    <source>
        <dbReference type="Proteomes" id="UP000005220"/>
    </source>
</evidence>
<reference evidence="2 3" key="1">
    <citation type="journal article" date="2011" name="Proc. Natl. Acad. Sci. U.S.A.">
        <title>Evolutionary erosion of yeast sex chromosomes by mating-type switching accidents.</title>
        <authorList>
            <person name="Gordon J.L."/>
            <person name="Armisen D."/>
            <person name="Proux-Wera E."/>
            <person name="Oheigeartaigh S.S."/>
            <person name="Byrne K.P."/>
            <person name="Wolfe K.H."/>
        </authorList>
    </citation>
    <scope>NUCLEOTIDE SEQUENCE [LARGE SCALE GENOMIC DNA]</scope>
    <source>
        <strain evidence="3">ATCC 22294 / BCRC 22015 / CBS 2517 / CECT 1963 / NBRC 1671 / NRRL Y-8276</strain>
    </source>
</reference>
<dbReference type="GeneID" id="13885385"/>
<evidence type="ECO:0000313" key="2">
    <source>
        <dbReference type="EMBL" id="CCF57467.1"/>
    </source>
</evidence>
<dbReference type="FunCoup" id="H2ASW7">
    <property type="interactions" value="160"/>
</dbReference>
<dbReference type="InParanoid" id="H2ASW7"/>
<feature type="coiled-coil region" evidence="1">
    <location>
        <begin position="94"/>
        <end position="121"/>
    </location>
</feature>
<dbReference type="STRING" id="1071382.H2ASW7"/>
<protein>
    <submittedName>
        <fullName evidence="2">Uncharacterized protein</fullName>
    </submittedName>
</protein>
<dbReference type="EMBL" id="HE650823">
    <property type="protein sequence ID" value="CCF57467.1"/>
    <property type="molecule type" value="Genomic_DNA"/>
</dbReference>
<dbReference type="OrthoDB" id="4057244at2759"/>
<dbReference type="RefSeq" id="XP_003956602.1">
    <property type="nucleotide sequence ID" value="XM_003956553.1"/>
</dbReference>
<sequence>MSTKYTLCRFKCIRFYMRGRPGMRPNGLLPNYKPNLTQTLWRYFNAPGNVMFVTTNVITLIGLITYTTLAHNGGSFDLGDEEIMVNRHLDQLNHKRQLLQIEKLETLKRQLLQQLQRKQLELVATDSPLEPYIAKSVSMDEAGKMDSFNPLLCKISLFHMIYAYQLYQDVISEPYSKKKNGFREWFHHISIMKHNNSQIMNKGITLKSNLNQFYKIWKSDCSKLFQDLTKVDHFKFPNWQKCPNKSFQLLCRELYDNELNSIDDFARFYGNVRSRNFKKLIRYWIYDNSSLLKKSTKSQESLFNTLLIESNDDTELFNKYLSIIINPENKRRKFFFKNDSIELDTLLNALQGCIQQAHFHDCNTELVRIMHILKNNGYIDKYKKVRISLAGKSKPPLESEYYESLSENKRLLWLLSSIPR</sequence>